<dbReference type="AlphaFoldDB" id="A0A553IH40"/>
<dbReference type="OMA" id="IPYFDGF"/>
<dbReference type="SUPFAM" id="SSF52467">
    <property type="entry name" value="DHS-like NAD/FAD-binding domain"/>
    <property type="match status" value="1"/>
</dbReference>
<dbReference type="InterPro" id="IPR029035">
    <property type="entry name" value="DHS-like_NAD/FAD-binding_dom"/>
</dbReference>
<sequence length="392" mass="45652">MKISVYQELSNIMNKLSNNMKTGVFLGAGSSMSSGMPGIKALTDSVRKNSIHKEAIDKIISIEKTKQMNDYSTIEDILNSLRMIRSLTNDMDSLEIFGINGAQSSLIDHDICNDIYNTLTSKENEIVSNEDLFKAFKRFALWANSVRNSNAIEIFTTNYDLLLEKALEDREIPYFDGFIGSYHSFFHQESVENIERESSLPINWVRLWKLHGSLNWFWKKNREGDVIYRSNHELKKESDKEIVIYPSKEKYTLSRKQPFTTYFDRLKYFLIKSETLFIIQGYSFSDQHINEVIFTSLINNQRLHVMVFVYEDKVLLDNRDNFVMYKNITVYGPNHVIKSGSLFEWDFDNLSEDKFYDQFVNSDMKNVTLGDFKIFTDFLIKITTTIGGELDA</sequence>
<proteinExistence type="predicted"/>
<accession>A0A553IH40</accession>
<comment type="caution">
    <text evidence="1">The sequence shown here is derived from an EMBL/GenBank/DDBJ whole genome shotgun (WGS) entry which is preliminary data.</text>
</comment>
<dbReference type="EMBL" id="VKID01000001">
    <property type="protein sequence ID" value="TRX99519.1"/>
    <property type="molecule type" value="Genomic_DNA"/>
</dbReference>
<dbReference type="Proteomes" id="UP000315938">
    <property type="component" value="Unassembled WGS sequence"/>
</dbReference>
<evidence type="ECO:0000313" key="2">
    <source>
        <dbReference type="Proteomes" id="UP000315938"/>
    </source>
</evidence>
<gene>
    <name evidence="1" type="ORF">FNV44_00325</name>
</gene>
<dbReference type="Pfam" id="PF13289">
    <property type="entry name" value="SIR2_2"/>
    <property type="match status" value="1"/>
</dbReference>
<reference evidence="1 2" key="1">
    <citation type="submission" date="2019-07" db="EMBL/GenBank/DDBJ databases">
        <title>Genome sequence of Acholeplasma laidlawii strain with increased resistance to erythromycin.</title>
        <authorList>
            <person name="Medvedeva E.S."/>
            <person name="Baranova N.B."/>
            <person name="Siniagina M.N."/>
            <person name="Mouzykantov A."/>
            <person name="Chernova O.A."/>
            <person name="Chernov V.M."/>
        </authorList>
    </citation>
    <scope>NUCLEOTIDE SEQUENCE [LARGE SCALE GENOMIC DNA]</scope>
    <source>
        <strain evidence="1 2">PG8REry</strain>
    </source>
</reference>
<organism evidence="1 2">
    <name type="scientific">Acholeplasma laidlawii</name>
    <dbReference type="NCBI Taxonomy" id="2148"/>
    <lineage>
        <taxon>Bacteria</taxon>
        <taxon>Bacillati</taxon>
        <taxon>Mycoplasmatota</taxon>
        <taxon>Mollicutes</taxon>
        <taxon>Acholeplasmatales</taxon>
        <taxon>Acholeplasmataceae</taxon>
        <taxon>Acholeplasma</taxon>
    </lineage>
</organism>
<name>A0A553IH40_ACHLA</name>
<protein>
    <submittedName>
        <fullName evidence="1">SIR2 family protein</fullName>
    </submittedName>
</protein>
<evidence type="ECO:0000313" key="1">
    <source>
        <dbReference type="EMBL" id="TRX99519.1"/>
    </source>
</evidence>